<accession>A0ABT1HVA5</accession>
<evidence type="ECO:0000256" key="1">
    <source>
        <dbReference type="SAM" id="Coils"/>
    </source>
</evidence>
<keyword evidence="3" id="KW-1185">Reference proteome</keyword>
<proteinExistence type="predicted"/>
<reference evidence="2 3" key="1">
    <citation type="submission" date="2022-06" db="EMBL/GenBank/DDBJ databases">
        <title>Genomic Encyclopedia of Archaeal and Bacterial Type Strains, Phase II (KMG-II): from individual species to whole genera.</title>
        <authorList>
            <person name="Goeker M."/>
        </authorList>
    </citation>
    <scope>NUCLEOTIDE SEQUENCE [LARGE SCALE GENOMIC DNA]</scope>
    <source>
        <strain evidence="2 3">DSM 40477</strain>
    </source>
</reference>
<evidence type="ECO:0000313" key="2">
    <source>
        <dbReference type="EMBL" id="MCP2259433.1"/>
    </source>
</evidence>
<sequence length="97" mass="11038">MERDRIPELIKDLEEAKKKLEAAADLAVAARRVDPMGKDPFSPKAADRMGPQLVDNYLTANQRQWRDIDSMIKSLEAAMKSYDNAEDVNRDGFNKRS</sequence>
<evidence type="ECO:0000313" key="3">
    <source>
        <dbReference type="Proteomes" id="UP001205311"/>
    </source>
</evidence>
<gene>
    <name evidence="2" type="ORF">LX15_003134</name>
</gene>
<dbReference type="EMBL" id="JAMTCP010000016">
    <property type="protein sequence ID" value="MCP2259433.1"/>
    <property type="molecule type" value="Genomic_DNA"/>
</dbReference>
<name>A0ABT1HVA5_STRSD</name>
<keyword evidence="1" id="KW-0175">Coiled coil</keyword>
<comment type="caution">
    <text evidence="2">The sequence shown here is derived from an EMBL/GenBank/DDBJ whole genome shotgun (WGS) entry which is preliminary data.</text>
</comment>
<feature type="coiled-coil region" evidence="1">
    <location>
        <begin position="6"/>
        <end position="33"/>
    </location>
</feature>
<protein>
    <submittedName>
        <fullName evidence="2">Uncharacterized protein</fullName>
    </submittedName>
</protein>
<dbReference type="Proteomes" id="UP001205311">
    <property type="component" value="Unassembled WGS sequence"/>
</dbReference>
<organism evidence="2 3">
    <name type="scientific">Streptoalloteichus tenebrarius (strain ATCC 17920 / DSM 40477 / JCM 4838 / CBS 697.72 / NBRC 16177 / NCIMB 11028 / NRRL B-12390 / A12253. 1 / ISP 5477)</name>
    <name type="common">Streptomyces tenebrarius</name>
    <dbReference type="NCBI Taxonomy" id="1933"/>
    <lineage>
        <taxon>Bacteria</taxon>
        <taxon>Bacillati</taxon>
        <taxon>Actinomycetota</taxon>
        <taxon>Actinomycetes</taxon>
        <taxon>Pseudonocardiales</taxon>
        <taxon>Pseudonocardiaceae</taxon>
        <taxon>Streptoalloteichus</taxon>
    </lineage>
</organism>